<dbReference type="InterPro" id="IPR036038">
    <property type="entry name" value="Aminotransferase-like"/>
</dbReference>
<accession>A0A7S3LER3</accession>
<dbReference type="InterPro" id="IPR043132">
    <property type="entry name" value="BCAT-like_C"/>
</dbReference>
<organism evidence="11">
    <name type="scientific">Amphora coffeiformis</name>
    <dbReference type="NCBI Taxonomy" id="265554"/>
    <lineage>
        <taxon>Eukaryota</taxon>
        <taxon>Sar</taxon>
        <taxon>Stramenopiles</taxon>
        <taxon>Ochrophyta</taxon>
        <taxon>Bacillariophyta</taxon>
        <taxon>Bacillariophyceae</taxon>
        <taxon>Bacillariophycidae</taxon>
        <taxon>Thalassiophysales</taxon>
        <taxon>Catenulaceae</taxon>
        <taxon>Amphora</taxon>
    </lineage>
</organism>
<dbReference type="EC" id="2.6.1.42" evidence="9"/>
<dbReference type="PANTHER" id="PTHR42825">
    <property type="entry name" value="AMINO ACID AMINOTRANSFERASE"/>
    <property type="match status" value="1"/>
</dbReference>
<dbReference type="GO" id="GO:0008652">
    <property type="term" value="P:amino acid biosynthetic process"/>
    <property type="evidence" value="ECO:0007669"/>
    <property type="project" value="UniProtKB-KW"/>
</dbReference>
<comment type="cofactor">
    <cofactor evidence="1 8">
        <name>pyridoxal 5'-phosphate</name>
        <dbReference type="ChEBI" id="CHEBI:597326"/>
    </cofactor>
</comment>
<keyword evidence="9" id="KW-0100">Branched-chain amino acid biosynthesis</keyword>
<dbReference type="InterPro" id="IPR001544">
    <property type="entry name" value="Aminotrans_IV"/>
</dbReference>
<dbReference type="PIRSF" id="PIRSF006468">
    <property type="entry name" value="BCAT1"/>
    <property type="match status" value="1"/>
</dbReference>
<evidence type="ECO:0000256" key="3">
    <source>
        <dbReference type="ARBA" id="ARBA00022576"/>
    </source>
</evidence>
<dbReference type="NCBIfam" id="TIGR01123">
    <property type="entry name" value="ilvE_II"/>
    <property type="match status" value="1"/>
</dbReference>
<keyword evidence="5 8" id="KW-0663">Pyridoxal phosphate</keyword>
<feature type="chain" id="PRO_5030598553" description="Branched-chain-amino-acid aminotransferase" evidence="10">
    <location>
        <begin position="25"/>
        <end position="419"/>
    </location>
</feature>
<feature type="signal peptide" evidence="10">
    <location>
        <begin position="1"/>
        <end position="24"/>
    </location>
</feature>
<dbReference type="Gene3D" id="3.20.10.10">
    <property type="entry name" value="D-amino Acid Aminotransferase, subunit A, domain 2"/>
    <property type="match status" value="1"/>
</dbReference>
<keyword evidence="9" id="KW-0028">Amino-acid biosynthesis</keyword>
<evidence type="ECO:0000256" key="9">
    <source>
        <dbReference type="RuleBase" id="RU004517"/>
    </source>
</evidence>
<evidence type="ECO:0000256" key="7">
    <source>
        <dbReference type="RuleBase" id="RU004106"/>
    </source>
</evidence>
<dbReference type="GO" id="GO:0004084">
    <property type="term" value="F:branched-chain-amino-acid transaminase activity"/>
    <property type="evidence" value="ECO:0007669"/>
    <property type="project" value="UniProtKB-EC"/>
</dbReference>
<evidence type="ECO:0000256" key="1">
    <source>
        <dbReference type="ARBA" id="ARBA00001933"/>
    </source>
</evidence>
<dbReference type="AlphaFoldDB" id="A0A7S3LER3"/>
<dbReference type="PANTHER" id="PTHR42825:SF2">
    <property type="entry name" value="BRANCHED-CHAIN-AMINO-ACID AMINOTRANSFERASE 3, CHLOROPLASTIC-RELATED"/>
    <property type="match status" value="1"/>
</dbReference>
<dbReference type="NCBIfam" id="NF009897">
    <property type="entry name" value="PRK13357.1"/>
    <property type="match status" value="1"/>
</dbReference>
<dbReference type="Pfam" id="PF01063">
    <property type="entry name" value="Aminotran_4"/>
    <property type="match status" value="1"/>
</dbReference>
<evidence type="ECO:0000256" key="5">
    <source>
        <dbReference type="ARBA" id="ARBA00022898"/>
    </source>
</evidence>
<name>A0A7S3LER3_9STRA</name>
<keyword evidence="4 9" id="KW-0808">Transferase</keyword>
<dbReference type="SUPFAM" id="SSF56752">
    <property type="entry name" value="D-aminoacid aminotransferase-like PLP-dependent enzymes"/>
    <property type="match status" value="1"/>
</dbReference>
<reference evidence="11" key="1">
    <citation type="submission" date="2021-01" db="EMBL/GenBank/DDBJ databases">
        <authorList>
            <person name="Corre E."/>
            <person name="Pelletier E."/>
            <person name="Niang G."/>
            <person name="Scheremetjew M."/>
            <person name="Finn R."/>
            <person name="Kale V."/>
            <person name="Holt S."/>
            <person name="Cochrane G."/>
            <person name="Meng A."/>
            <person name="Brown T."/>
            <person name="Cohen L."/>
        </authorList>
    </citation>
    <scope>NUCLEOTIDE SEQUENCE</scope>
    <source>
        <strain evidence="11">CCMP127</strain>
    </source>
</reference>
<feature type="modified residue" description="N6-(pyridoxal phosphate)lysine" evidence="6">
    <location>
        <position position="250"/>
    </location>
</feature>
<dbReference type="Gene3D" id="3.30.470.10">
    <property type="match status" value="1"/>
</dbReference>
<evidence type="ECO:0000256" key="6">
    <source>
        <dbReference type="PIRSR" id="PIRSR006468-1"/>
    </source>
</evidence>
<comment type="catalytic activity">
    <reaction evidence="9">
        <text>L-valine + 2-oxoglutarate = 3-methyl-2-oxobutanoate + L-glutamate</text>
        <dbReference type="Rhea" id="RHEA:24813"/>
        <dbReference type="ChEBI" id="CHEBI:11851"/>
        <dbReference type="ChEBI" id="CHEBI:16810"/>
        <dbReference type="ChEBI" id="CHEBI:29985"/>
        <dbReference type="ChEBI" id="CHEBI:57762"/>
        <dbReference type="EC" id="2.6.1.42"/>
    </reaction>
</comment>
<keyword evidence="3 9" id="KW-0032">Aminotransferase</keyword>
<dbReference type="InterPro" id="IPR033939">
    <property type="entry name" value="BCAT_family"/>
</dbReference>
<sequence length="419" mass="45102">MRGLFLRLSVTGLTISAFLVQATASTAGTYPVLDQNLAVSKKLQSVKQQLQQQQQQNHAPPKEGVTWEDFNFSLNGVKTDAMWVDKVVVGKESFSADSSRSLQPMGTLQLSPAATVLNYGQALFEGMKAIRRQDGTIALFRPEMNALRMKQGAERFLLPTVPTDVFVTAAEQTVRANAQWVPPPGKGAFYLRPLLMGTGAGLGVKPSDEATFCIFGSPVGNYFKGDLKAIRLQAVQGYSRACPGGAGSVKASGNYAPAFLVQKQIKARGYDEALCLDAITGQGVEEAGASNFFAYFAHNHTLITPSLSSLTILPGVTRNSVMELAEAECDCCVLETRLTLSDLREADEAFCCGTGAVITPVGCVSILNQDGHETEVIQFGDGHTGPMTRTLFDMLIGIQSGANVDLAKKYEHWIHIVEP</sequence>
<comment type="catalytic activity">
    <reaction evidence="9">
        <text>L-leucine + 2-oxoglutarate = 4-methyl-2-oxopentanoate + L-glutamate</text>
        <dbReference type="Rhea" id="RHEA:18321"/>
        <dbReference type="ChEBI" id="CHEBI:16810"/>
        <dbReference type="ChEBI" id="CHEBI:17865"/>
        <dbReference type="ChEBI" id="CHEBI:29985"/>
        <dbReference type="ChEBI" id="CHEBI:57427"/>
        <dbReference type="EC" id="2.6.1.42"/>
    </reaction>
</comment>
<dbReference type="PROSITE" id="PS00770">
    <property type="entry name" value="AA_TRANSFER_CLASS_4"/>
    <property type="match status" value="1"/>
</dbReference>
<evidence type="ECO:0000313" key="11">
    <source>
        <dbReference type="EMBL" id="CAE0420898.1"/>
    </source>
</evidence>
<dbReference type="InterPro" id="IPR005786">
    <property type="entry name" value="B_amino_transII"/>
</dbReference>
<gene>
    <name evidence="11" type="ORF">ACOF00016_LOCUS17564</name>
</gene>
<evidence type="ECO:0000256" key="8">
    <source>
        <dbReference type="RuleBase" id="RU004516"/>
    </source>
</evidence>
<dbReference type="EMBL" id="HBIM01023746">
    <property type="protein sequence ID" value="CAE0420898.1"/>
    <property type="molecule type" value="Transcribed_RNA"/>
</dbReference>
<proteinExistence type="inferred from homology"/>
<dbReference type="CDD" id="cd01557">
    <property type="entry name" value="BCAT_beta_family"/>
    <property type="match status" value="1"/>
</dbReference>
<keyword evidence="10" id="KW-0732">Signal</keyword>
<comment type="catalytic activity">
    <reaction evidence="9">
        <text>L-isoleucine + 2-oxoglutarate = (S)-3-methyl-2-oxopentanoate + L-glutamate</text>
        <dbReference type="Rhea" id="RHEA:24801"/>
        <dbReference type="ChEBI" id="CHEBI:16810"/>
        <dbReference type="ChEBI" id="CHEBI:29985"/>
        <dbReference type="ChEBI" id="CHEBI:35146"/>
        <dbReference type="ChEBI" id="CHEBI:58045"/>
        <dbReference type="EC" id="2.6.1.42"/>
    </reaction>
</comment>
<comment type="similarity">
    <text evidence="2 7">Belongs to the class-IV pyridoxal-phosphate-dependent aminotransferase family.</text>
</comment>
<evidence type="ECO:0000256" key="10">
    <source>
        <dbReference type="SAM" id="SignalP"/>
    </source>
</evidence>
<protein>
    <recommendedName>
        <fullName evidence="9">Branched-chain-amino-acid aminotransferase</fullName>
        <ecNumber evidence="9">2.6.1.42</ecNumber>
    </recommendedName>
</protein>
<dbReference type="InterPro" id="IPR043131">
    <property type="entry name" value="BCAT-like_N"/>
</dbReference>
<evidence type="ECO:0000256" key="4">
    <source>
        <dbReference type="ARBA" id="ARBA00022679"/>
    </source>
</evidence>
<dbReference type="GO" id="GO:0009082">
    <property type="term" value="P:branched-chain amino acid biosynthetic process"/>
    <property type="evidence" value="ECO:0007669"/>
    <property type="project" value="UniProtKB-KW"/>
</dbReference>
<dbReference type="InterPro" id="IPR018300">
    <property type="entry name" value="Aminotrans_IV_CS"/>
</dbReference>
<evidence type="ECO:0000256" key="2">
    <source>
        <dbReference type="ARBA" id="ARBA00009320"/>
    </source>
</evidence>